<keyword evidence="14" id="KW-1185">Reference proteome</keyword>
<dbReference type="Proteomes" id="UP000030645">
    <property type="component" value="Unassembled WGS sequence"/>
</dbReference>
<organism evidence="13 14">
    <name type="scientific">Morus notabilis</name>
    <dbReference type="NCBI Taxonomy" id="981085"/>
    <lineage>
        <taxon>Eukaryota</taxon>
        <taxon>Viridiplantae</taxon>
        <taxon>Streptophyta</taxon>
        <taxon>Embryophyta</taxon>
        <taxon>Tracheophyta</taxon>
        <taxon>Spermatophyta</taxon>
        <taxon>Magnoliopsida</taxon>
        <taxon>eudicotyledons</taxon>
        <taxon>Gunneridae</taxon>
        <taxon>Pentapetalae</taxon>
        <taxon>rosids</taxon>
        <taxon>fabids</taxon>
        <taxon>Rosales</taxon>
        <taxon>Moraceae</taxon>
        <taxon>Moreae</taxon>
        <taxon>Morus</taxon>
    </lineage>
</organism>
<evidence type="ECO:0000256" key="3">
    <source>
        <dbReference type="ARBA" id="ARBA00022527"/>
    </source>
</evidence>
<evidence type="ECO:0000313" key="14">
    <source>
        <dbReference type="Proteomes" id="UP000030645"/>
    </source>
</evidence>
<evidence type="ECO:0000256" key="7">
    <source>
        <dbReference type="ARBA" id="ARBA00022777"/>
    </source>
</evidence>
<dbReference type="KEGG" id="mnt:21401480"/>
<dbReference type="SMART" id="SM00666">
    <property type="entry name" value="PB1"/>
    <property type="match status" value="1"/>
</dbReference>
<keyword evidence="6 10" id="KW-0547">Nucleotide-binding</keyword>
<feature type="compositionally biased region" description="Polar residues" evidence="11">
    <location>
        <begin position="757"/>
        <end position="766"/>
    </location>
</feature>
<dbReference type="eggNOG" id="KOG0192">
    <property type="taxonomic scope" value="Eukaryota"/>
</dbReference>
<dbReference type="EMBL" id="KE346034">
    <property type="protein sequence ID" value="EXC24797.1"/>
    <property type="molecule type" value="Genomic_DNA"/>
</dbReference>
<dbReference type="InterPro" id="IPR000270">
    <property type="entry name" value="PB1_dom"/>
</dbReference>
<dbReference type="GO" id="GO:0009734">
    <property type="term" value="P:auxin-activated signaling pathway"/>
    <property type="evidence" value="ECO:0007669"/>
    <property type="project" value="UniProtKB-KW"/>
</dbReference>
<dbReference type="InterPro" id="IPR001245">
    <property type="entry name" value="Ser-Thr/Tyr_kinase_cat_dom"/>
</dbReference>
<dbReference type="FunFam" id="3.10.20.90:FF:000058">
    <property type="entry name" value="Octicosapeptide/phox/Bem1p domain kinase superfamily protein"/>
    <property type="match status" value="1"/>
</dbReference>
<feature type="binding site" evidence="10">
    <location>
        <position position="1054"/>
    </location>
    <ligand>
        <name>ATP</name>
        <dbReference type="ChEBI" id="CHEBI:30616"/>
    </ligand>
</feature>
<keyword evidence="3" id="KW-0723">Serine/threonine-protein kinase</keyword>
<dbReference type="GO" id="GO:0005737">
    <property type="term" value="C:cytoplasm"/>
    <property type="evidence" value="ECO:0007669"/>
    <property type="project" value="UniProtKB-SubCell"/>
</dbReference>
<sequence length="1308" mass="145085">MERNLGKGAMDQQKNYEQVRYNNTESRNEGLGSTNSRYFQDPSSNINTNLRPPGYNMSVGARPGLNYSIQTGEEFALEFMRERVNPRQHFIPNAYVDPNNAPTYMDIKGLLGISHTGSESGSDISMINSVEKSRAPDFERNGSFAHEEKGYHDSVRSVPKSSSRNDSGHGFHGYASSGASQSSSTKVKFLSSFGGKILPRPSDGRLRYVGGETRIIRISKDISWLELMQKTLTIYSQTHTIKYQLPGEDLDALVSVSSDEDLQNMMEECNIFQDGGSQKPRIFLFSSGDLEDVQLGLGSMDGDSEVQYVVAVNGMDLGSRKNSLGMASTSGNNLDELLSLNVDRERQPSLELAGASIAASTVNVPSSAHQASQTLLPSLASASEFDTQGYRGLDLHKGEASQHLSSTPLQYNYSIHTSNYATSGESLAPMPIHAHATQQGVLAKQQLYDGFHLHDSEASMKEMKLKGVSLAQKTSEPDKIRSLEKEVPLKEAVMKRGSSLHKINENEKSWTMENEQVFSSHSPDGSAPSYIHTEEPSFANSARDVGPLSTGTKSNRKLQEPLQNSVFLEDASEVKKNNEDDQPYASSVPFTAGYGGSETDPADFSCLEPPVVPQPIFSSERIPREQAELNRLSKSDDSFGSQFLKTQALSEHSQPMLNSVDKSRDGNVTMHFEQSSLSSKPQHKNPQTFEEGLAQLGKYKEFAESITSSAISEEVRDSNLHKPDLRHVIAKSGEDEMVRVKDNYKDLSTKDKEAAQLSHQTASQGAEKNKEGSALRSPEFEWKENATDKDYANHTKSQVQPMAWVENSATVVTRGESAAAVSTSEHGDILIDINDRFPRDFLSDIFLKARISQNLSGISPLPGDGVSFNMENHEPKSWSYFRKLAQDEFERKDVSLMDQDHLGYSSLLTNIGEGAAVDYSLPPLKFDGRALDHIDSHMNFVEDIDQESSYITGPITMNFHSDYNPSQLKDKESEQLDIVKTVILESDYGEGKLDIQNTAVPLVDPTLGNFDISTLQIIKNEDLEELKELGSGTFGTVYHGKWRGTDVAIKRIKKSCFTGRSSEQERLTLEFWREAEILSKLHHPNVVAFYGVVQDGPGGTLATVTEFMVNGSLRHVLLCKERHLDRRKRLIIAMDAAFGMEYLHSKNIVHFDLKCDNLLVNLKDPSRPICKVGDFGLSKIKRNTLVTGGVRGTLPWMAPELLNGSSSKVSEKVDVFSFGIVLWEILTGEEPYANMHYGAIIGGIVNNTLRPPVPSYCDAEWRLLMEQCWAPDPIVRPSFTEITRRLRIMSAACQSKPQTHQLQSQLPK</sequence>
<dbReference type="CDD" id="cd06410">
    <property type="entry name" value="PB1_UP2"/>
    <property type="match status" value="1"/>
</dbReference>
<dbReference type="InterPro" id="IPR017441">
    <property type="entry name" value="Protein_kinase_ATP_BS"/>
</dbReference>
<feature type="region of interest" description="Disordered" evidence="11">
    <location>
        <begin position="141"/>
        <end position="180"/>
    </location>
</feature>
<dbReference type="SMART" id="SM00220">
    <property type="entry name" value="S_TKc"/>
    <property type="match status" value="1"/>
</dbReference>
<feature type="region of interest" description="Disordered" evidence="11">
    <location>
        <begin position="23"/>
        <end position="54"/>
    </location>
</feature>
<evidence type="ECO:0000256" key="10">
    <source>
        <dbReference type="PROSITE-ProRule" id="PRU10141"/>
    </source>
</evidence>
<dbReference type="GO" id="GO:0010928">
    <property type="term" value="P:regulation of auxin mediated signaling pathway"/>
    <property type="evidence" value="ECO:0007669"/>
    <property type="project" value="UniProtKB-ARBA"/>
</dbReference>
<protein>
    <submittedName>
        <fullName evidence="13">Mitogen-activated protein kinase kinase kinase 13-A</fullName>
    </submittedName>
</protein>
<evidence type="ECO:0000256" key="2">
    <source>
        <dbReference type="ARBA" id="ARBA00022490"/>
    </source>
</evidence>
<dbReference type="Gene3D" id="3.30.200.20">
    <property type="entry name" value="Phosphorylase Kinase, domain 1"/>
    <property type="match status" value="1"/>
</dbReference>
<name>W9S3J9_9ROSA</name>
<gene>
    <name evidence="13" type="ORF">L484_018511</name>
</gene>
<feature type="compositionally biased region" description="Basic and acidic residues" evidence="11">
    <location>
        <begin position="141"/>
        <end position="155"/>
    </location>
</feature>
<dbReference type="SUPFAM" id="SSF56112">
    <property type="entry name" value="Protein kinase-like (PK-like)"/>
    <property type="match status" value="1"/>
</dbReference>
<dbReference type="Pfam" id="PF00564">
    <property type="entry name" value="PB1"/>
    <property type="match status" value="1"/>
</dbReference>
<dbReference type="FunFam" id="1.10.510.10:FF:000142">
    <property type="entry name" value="Octicosapeptide/phox/Bem1p domain kinase superfamily protein"/>
    <property type="match status" value="1"/>
</dbReference>
<evidence type="ECO:0000256" key="11">
    <source>
        <dbReference type="SAM" id="MobiDB-lite"/>
    </source>
</evidence>
<evidence type="ECO:0000259" key="12">
    <source>
        <dbReference type="PROSITE" id="PS50011"/>
    </source>
</evidence>
<keyword evidence="7 13" id="KW-0418">Kinase</keyword>
<evidence type="ECO:0000256" key="1">
    <source>
        <dbReference type="ARBA" id="ARBA00004496"/>
    </source>
</evidence>
<dbReference type="PROSITE" id="PS00107">
    <property type="entry name" value="PROTEIN_KINASE_ATP"/>
    <property type="match status" value="1"/>
</dbReference>
<dbReference type="InterPro" id="IPR008271">
    <property type="entry name" value="Ser/Thr_kinase_AS"/>
</dbReference>
<dbReference type="PROSITE" id="PS50011">
    <property type="entry name" value="PROTEIN_KINASE_DOM"/>
    <property type="match status" value="1"/>
</dbReference>
<proteinExistence type="predicted"/>
<reference evidence="14" key="1">
    <citation type="submission" date="2013-01" db="EMBL/GenBank/DDBJ databases">
        <title>Draft Genome Sequence of a Mulberry Tree, Morus notabilis C.K. Schneid.</title>
        <authorList>
            <person name="He N."/>
            <person name="Zhao S."/>
        </authorList>
    </citation>
    <scope>NUCLEOTIDE SEQUENCE</scope>
</reference>
<keyword evidence="4" id="KW-0597">Phosphoprotein</keyword>
<dbReference type="InterPro" id="IPR050167">
    <property type="entry name" value="Ser_Thr_protein_kinase"/>
</dbReference>
<evidence type="ECO:0000256" key="9">
    <source>
        <dbReference type="ARBA" id="ARBA00023294"/>
    </source>
</evidence>
<dbReference type="SUPFAM" id="SSF54277">
    <property type="entry name" value="CAD &amp; PB1 domains"/>
    <property type="match status" value="1"/>
</dbReference>
<keyword evidence="9" id="KW-0927">Auxin signaling pathway</keyword>
<feature type="compositionally biased region" description="Basic and acidic residues" evidence="11">
    <location>
        <begin position="767"/>
        <end position="789"/>
    </location>
</feature>
<dbReference type="PANTHER" id="PTHR23257">
    <property type="entry name" value="SERINE-THREONINE PROTEIN KINASE"/>
    <property type="match status" value="1"/>
</dbReference>
<evidence type="ECO:0000313" key="13">
    <source>
        <dbReference type="EMBL" id="EXC24797.1"/>
    </source>
</evidence>
<evidence type="ECO:0000256" key="8">
    <source>
        <dbReference type="ARBA" id="ARBA00022840"/>
    </source>
</evidence>
<comment type="subcellular location">
    <subcellularLocation>
        <location evidence="1">Cytoplasm</location>
    </subcellularLocation>
</comment>
<keyword evidence="2" id="KW-0963">Cytoplasm</keyword>
<feature type="region of interest" description="Disordered" evidence="11">
    <location>
        <begin position="752"/>
        <end position="789"/>
    </location>
</feature>
<dbReference type="Gene3D" id="1.10.510.10">
    <property type="entry name" value="Transferase(Phosphotransferase) domain 1"/>
    <property type="match status" value="1"/>
</dbReference>
<dbReference type="STRING" id="981085.W9S3J9"/>
<evidence type="ECO:0000256" key="5">
    <source>
        <dbReference type="ARBA" id="ARBA00022679"/>
    </source>
</evidence>
<dbReference type="GO" id="GO:0005524">
    <property type="term" value="F:ATP binding"/>
    <property type="evidence" value="ECO:0007669"/>
    <property type="project" value="UniProtKB-UniRule"/>
</dbReference>
<dbReference type="InterPro" id="IPR000719">
    <property type="entry name" value="Prot_kinase_dom"/>
</dbReference>
<dbReference type="GO" id="GO:0004674">
    <property type="term" value="F:protein serine/threonine kinase activity"/>
    <property type="evidence" value="ECO:0007669"/>
    <property type="project" value="UniProtKB-KW"/>
</dbReference>
<dbReference type="Gene3D" id="3.10.20.90">
    <property type="entry name" value="Phosphatidylinositol 3-kinase Catalytic Subunit, Chain A, domain 1"/>
    <property type="match status" value="1"/>
</dbReference>
<feature type="compositionally biased region" description="Polar residues" evidence="11">
    <location>
        <begin position="23"/>
        <end position="50"/>
    </location>
</feature>
<accession>W9S3J9</accession>
<dbReference type="FunFam" id="3.30.200.20:FF:000081">
    <property type="entry name" value="Octicosapeptide/phox/Bem1p domain kinase superfamily protein"/>
    <property type="match status" value="1"/>
</dbReference>
<dbReference type="PRINTS" id="PR00109">
    <property type="entry name" value="TYRKINASE"/>
</dbReference>
<dbReference type="CDD" id="cd13999">
    <property type="entry name" value="STKc_MAP3K-like"/>
    <property type="match status" value="1"/>
</dbReference>
<dbReference type="OrthoDB" id="4062651at2759"/>
<evidence type="ECO:0000256" key="4">
    <source>
        <dbReference type="ARBA" id="ARBA00022553"/>
    </source>
</evidence>
<keyword evidence="8 10" id="KW-0067">ATP-binding</keyword>
<evidence type="ECO:0000256" key="6">
    <source>
        <dbReference type="ARBA" id="ARBA00022741"/>
    </source>
</evidence>
<dbReference type="Pfam" id="PF07714">
    <property type="entry name" value="PK_Tyr_Ser-Thr"/>
    <property type="match status" value="1"/>
</dbReference>
<dbReference type="InterPro" id="IPR011009">
    <property type="entry name" value="Kinase-like_dom_sf"/>
</dbReference>
<feature type="domain" description="Protein kinase" evidence="12">
    <location>
        <begin position="1023"/>
        <end position="1288"/>
    </location>
</feature>
<dbReference type="PANTHER" id="PTHR23257:SF957">
    <property type="entry name" value="F3O9.7 PROTEIN-RELATED"/>
    <property type="match status" value="1"/>
</dbReference>
<keyword evidence="5" id="KW-0808">Transferase</keyword>
<dbReference type="PROSITE" id="PS00108">
    <property type="entry name" value="PROTEIN_KINASE_ST"/>
    <property type="match status" value="1"/>
</dbReference>